<evidence type="ECO:0000256" key="2">
    <source>
        <dbReference type="ARBA" id="ARBA00004141"/>
    </source>
</evidence>
<dbReference type="PRINTS" id="PR00344">
    <property type="entry name" value="BCTRLSENSOR"/>
</dbReference>
<feature type="domain" description="HAMP" evidence="14">
    <location>
        <begin position="193"/>
        <end position="245"/>
    </location>
</feature>
<proteinExistence type="predicted"/>
<name>A0A848EKT6_9PROT</name>
<dbReference type="Gene3D" id="3.30.565.10">
    <property type="entry name" value="Histidine kinase-like ATPase, C-terminal domain"/>
    <property type="match status" value="1"/>
</dbReference>
<keyword evidence="9" id="KW-0902">Two-component regulatory system</keyword>
<dbReference type="Pfam" id="PF00512">
    <property type="entry name" value="HisKA"/>
    <property type="match status" value="1"/>
</dbReference>
<sequence length="479" mass="51344">MPAARTTDDQPSLLRQLAAIHLCLGLIALVVGAIVLHRTLTDVVWDQHRRSLLASGQDVMQRLRREGVEGLRRPLPAESNRRFDAATGSMRYAVLSLGGEVLAISPGAQEVLPKRDEGHLASFFREGADGSNVWGITERITTPRGPVIVQIAQDMDRSYVVVDDIAPAALWPILTVLATGSLILFGANALLLILMLRPIRRAAAEAARIGRGGTTRLSESGLPDEIRPMIAAVNGGLDRLDEALTWQRAFSDEVAHELRTPLAIMLAELELLDPGPARDRLQRDIEGLSQLVSDLLEAAEASRELPVGDSPFDLAELAREAAARLSAMAERSGHRIVSPPAGPPRLVRGNRDAIGRALRNLLENALAHSPPGAPVDVLMPETMPDEVAVAVADHGRGVPPPERQKVFRRHWRAGDSHRPGLGLGLSIVERVVRAHGGRVEVGDTPGGGAQFTITLPSAAHQPTPEARQRQVAAASGAAD</sequence>
<evidence type="ECO:0000256" key="8">
    <source>
        <dbReference type="ARBA" id="ARBA00022989"/>
    </source>
</evidence>
<dbReference type="SMART" id="SM00387">
    <property type="entry name" value="HATPase_c"/>
    <property type="match status" value="1"/>
</dbReference>
<evidence type="ECO:0000256" key="4">
    <source>
        <dbReference type="ARBA" id="ARBA00022553"/>
    </source>
</evidence>
<dbReference type="InterPro" id="IPR050428">
    <property type="entry name" value="TCS_sensor_his_kinase"/>
</dbReference>
<evidence type="ECO:0000256" key="3">
    <source>
        <dbReference type="ARBA" id="ARBA00012438"/>
    </source>
</evidence>
<keyword evidence="4" id="KW-0597">Phosphoprotein</keyword>
<evidence type="ECO:0000259" key="14">
    <source>
        <dbReference type="PROSITE" id="PS50885"/>
    </source>
</evidence>
<feature type="region of interest" description="Disordered" evidence="11">
    <location>
        <begin position="458"/>
        <end position="479"/>
    </location>
</feature>
<organism evidence="15 16">
    <name type="scientific">Neoroseomonas marina</name>
    <dbReference type="NCBI Taxonomy" id="1232220"/>
    <lineage>
        <taxon>Bacteria</taxon>
        <taxon>Pseudomonadati</taxon>
        <taxon>Pseudomonadota</taxon>
        <taxon>Alphaproteobacteria</taxon>
        <taxon>Acetobacterales</taxon>
        <taxon>Acetobacteraceae</taxon>
        <taxon>Neoroseomonas</taxon>
    </lineage>
</organism>
<evidence type="ECO:0000259" key="13">
    <source>
        <dbReference type="PROSITE" id="PS50109"/>
    </source>
</evidence>
<dbReference type="InterPro" id="IPR013727">
    <property type="entry name" value="2CSK_N"/>
</dbReference>
<dbReference type="InterPro" id="IPR005467">
    <property type="entry name" value="His_kinase_dom"/>
</dbReference>
<comment type="catalytic activity">
    <reaction evidence="1">
        <text>ATP + protein L-histidine = ADP + protein N-phospho-L-histidine.</text>
        <dbReference type="EC" id="2.7.13.3"/>
    </reaction>
</comment>
<gene>
    <name evidence="15" type="ORF">GWK16_24245</name>
</gene>
<dbReference type="PANTHER" id="PTHR45436">
    <property type="entry name" value="SENSOR HISTIDINE KINASE YKOH"/>
    <property type="match status" value="1"/>
</dbReference>
<evidence type="ECO:0000313" key="16">
    <source>
        <dbReference type="Proteomes" id="UP000548582"/>
    </source>
</evidence>
<dbReference type="RefSeq" id="WP_170056557.1">
    <property type="nucleotide sequence ID" value="NZ_JABBKX010000015.1"/>
</dbReference>
<keyword evidence="6 12" id="KW-0812">Transmembrane</keyword>
<dbReference type="InterPro" id="IPR003660">
    <property type="entry name" value="HAMP_dom"/>
</dbReference>
<dbReference type="InterPro" id="IPR036097">
    <property type="entry name" value="HisK_dim/P_sf"/>
</dbReference>
<evidence type="ECO:0000256" key="1">
    <source>
        <dbReference type="ARBA" id="ARBA00000085"/>
    </source>
</evidence>
<evidence type="ECO:0000256" key="12">
    <source>
        <dbReference type="SAM" id="Phobius"/>
    </source>
</evidence>
<feature type="domain" description="Histidine kinase" evidence="13">
    <location>
        <begin position="253"/>
        <end position="459"/>
    </location>
</feature>
<dbReference type="Pfam" id="PF02518">
    <property type="entry name" value="HATPase_c"/>
    <property type="match status" value="1"/>
</dbReference>
<evidence type="ECO:0000256" key="10">
    <source>
        <dbReference type="ARBA" id="ARBA00023136"/>
    </source>
</evidence>
<evidence type="ECO:0000256" key="9">
    <source>
        <dbReference type="ARBA" id="ARBA00023012"/>
    </source>
</evidence>
<dbReference type="AlphaFoldDB" id="A0A848EKT6"/>
<dbReference type="PROSITE" id="PS50109">
    <property type="entry name" value="HIS_KIN"/>
    <property type="match status" value="1"/>
</dbReference>
<dbReference type="PANTHER" id="PTHR45436:SF15">
    <property type="entry name" value="SENSOR HISTIDINE KINASE CUSS"/>
    <property type="match status" value="1"/>
</dbReference>
<dbReference type="GO" id="GO:0000155">
    <property type="term" value="F:phosphorelay sensor kinase activity"/>
    <property type="evidence" value="ECO:0007669"/>
    <property type="project" value="InterPro"/>
</dbReference>
<accession>A0A848EKT6</accession>
<keyword evidence="7 15" id="KW-0418">Kinase</keyword>
<comment type="caution">
    <text evidence="15">The sequence shown here is derived from an EMBL/GenBank/DDBJ whole genome shotgun (WGS) entry which is preliminary data.</text>
</comment>
<evidence type="ECO:0000256" key="5">
    <source>
        <dbReference type="ARBA" id="ARBA00022679"/>
    </source>
</evidence>
<dbReference type="SUPFAM" id="SSF47384">
    <property type="entry name" value="Homodimeric domain of signal transducing histidine kinase"/>
    <property type="match status" value="1"/>
</dbReference>
<dbReference type="EMBL" id="JABBKX010000015">
    <property type="protein sequence ID" value="NMJ44379.1"/>
    <property type="molecule type" value="Genomic_DNA"/>
</dbReference>
<dbReference type="InterPro" id="IPR036890">
    <property type="entry name" value="HATPase_C_sf"/>
</dbReference>
<evidence type="ECO:0000256" key="6">
    <source>
        <dbReference type="ARBA" id="ARBA00022692"/>
    </source>
</evidence>
<dbReference type="CDD" id="cd00075">
    <property type="entry name" value="HATPase"/>
    <property type="match status" value="1"/>
</dbReference>
<feature type="transmembrane region" description="Helical" evidence="12">
    <location>
        <begin position="169"/>
        <end position="194"/>
    </location>
</feature>
<keyword evidence="5" id="KW-0808">Transferase</keyword>
<dbReference type="CDD" id="cd00082">
    <property type="entry name" value="HisKA"/>
    <property type="match status" value="1"/>
</dbReference>
<dbReference type="Proteomes" id="UP000548582">
    <property type="component" value="Unassembled WGS sequence"/>
</dbReference>
<evidence type="ECO:0000256" key="7">
    <source>
        <dbReference type="ARBA" id="ARBA00022777"/>
    </source>
</evidence>
<evidence type="ECO:0000313" key="15">
    <source>
        <dbReference type="EMBL" id="NMJ44379.1"/>
    </source>
</evidence>
<keyword evidence="8 12" id="KW-1133">Transmembrane helix</keyword>
<protein>
    <recommendedName>
        <fullName evidence="3">histidine kinase</fullName>
        <ecNumber evidence="3">2.7.13.3</ecNumber>
    </recommendedName>
</protein>
<dbReference type="Gene3D" id="1.10.287.130">
    <property type="match status" value="1"/>
</dbReference>
<feature type="transmembrane region" description="Helical" evidence="12">
    <location>
        <begin position="12"/>
        <end position="36"/>
    </location>
</feature>
<dbReference type="SMART" id="SM00388">
    <property type="entry name" value="HisKA"/>
    <property type="match status" value="1"/>
</dbReference>
<keyword evidence="16" id="KW-1185">Reference proteome</keyword>
<dbReference type="InterPro" id="IPR003661">
    <property type="entry name" value="HisK_dim/P_dom"/>
</dbReference>
<dbReference type="GO" id="GO:0005886">
    <property type="term" value="C:plasma membrane"/>
    <property type="evidence" value="ECO:0007669"/>
    <property type="project" value="TreeGrafter"/>
</dbReference>
<dbReference type="Pfam" id="PF08521">
    <property type="entry name" value="2CSK_N"/>
    <property type="match status" value="1"/>
</dbReference>
<dbReference type="InterPro" id="IPR004358">
    <property type="entry name" value="Sig_transdc_His_kin-like_C"/>
</dbReference>
<dbReference type="SUPFAM" id="SSF55874">
    <property type="entry name" value="ATPase domain of HSP90 chaperone/DNA topoisomerase II/histidine kinase"/>
    <property type="match status" value="1"/>
</dbReference>
<dbReference type="EC" id="2.7.13.3" evidence="3"/>
<dbReference type="InterPro" id="IPR003594">
    <property type="entry name" value="HATPase_dom"/>
</dbReference>
<dbReference type="PROSITE" id="PS50885">
    <property type="entry name" value="HAMP"/>
    <property type="match status" value="1"/>
</dbReference>
<comment type="subcellular location">
    <subcellularLocation>
        <location evidence="2">Membrane</location>
        <topology evidence="2">Multi-pass membrane protein</topology>
    </subcellularLocation>
</comment>
<evidence type="ECO:0000256" key="11">
    <source>
        <dbReference type="SAM" id="MobiDB-lite"/>
    </source>
</evidence>
<reference evidence="15 16" key="1">
    <citation type="submission" date="2020-03" db="EMBL/GenBank/DDBJ databases">
        <authorList>
            <person name="Sun Q."/>
        </authorList>
    </citation>
    <scope>NUCLEOTIDE SEQUENCE [LARGE SCALE GENOMIC DNA]</scope>
    <source>
        <strain evidence="15 16">JC162</strain>
    </source>
</reference>
<keyword evidence="10 12" id="KW-0472">Membrane</keyword>